<accession>A0A1G6CE75</accession>
<dbReference type="OrthoDB" id="7476630at2"/>
<keyword evidence="4" id="KW-1185">Reference proteome</keyword>
<dbReference type="Pfam" id="PF20057">
    <property type="entry name" value="DUF6456"/>
    <property type="match status" value="1"/>
</dbReference>
<evidence type="ECO:0000313" key="3">
    <source>
        <dbReference type="EMBL" id="SDB31218.1"/>
    </source>
</evidence>
<dbReference type="EMBL" id="FMXQ01000004">
    <property type="protein sequence ID" value="SDB31218.1"/>
    <property type="molecule type" value="Genomic_DNA"/>
</dbReference>
<feature type="domain" description="DUF6456" evidence="2">
    <location>
        <begin position="91"/>
        <end position="224"/>
    </location>
</feature>
<evidence type="ECO:0000256" key="1">
    <source>
        <dbReference type="SAM" id="MobiDB-lite"/>
    </source>
</evidence>
<organism evidence="3 4">
    <name type="scientific">Bauldia litoralis</name>
    <dbReference type="NCBI Taxonomy" id="665467"/>
    <lineage>
        <taxon>Bacteria</taxon>
        <taxon>Pseudomonadati</taxon>
        <taxon>Pseudomonadota</taxon>
        <taxon>Alphaproteobacteria</taxon>
        <taxon>Hyphomicrobiales</taxon>
        <taxon>Kaistiaceae</taxon>
        <taxon>Bauldia</taxon>
    </lineage>
</organism>
<name>A0A1G6CE75_9HYPH</name>
<sequence length="252" mass="27580">MKGGGEDREAERLLRRLASGTARPVRDDDPVARRLVARDLLRCDGSVLTLTESGRAFLRRRLCEGDGFGEQHRTLESAVVDDGTGGRQSVTRNADESPLTRLRRTTGRNGKPLIDDAEFAAGERLRADYTRAQLMPRVTADWSSAIPGGRRGGGMADLADAAIGARRRVEQALAAVGPEFAGVLVDFCCFLKGIEEIEKERCWPVRSAKLVLRLALASLARHYGLTVSARGSRSGIRHWGSDDYRPIVDPQD</sequence>
<feature type="region of interest" description="Disordered" evidence="1">
    <location>
        <begin position="78"/>
        <end position="97"/>
    </location>
</feature>
<dbReference type="STRING" id="665467.SAMN02982931_02379"/>
<evidence type="ECO:0000313" key="4">
    <source>
        <dbReference type="Proteomes" id="UP000199071"/>
    </source>
</evidence>
<gene>
    <name evidence="3" type="ORF">SAMN02982931_02379</name>
</gene>
<reference evidence="3 4" key="1">
    <citation type="submission" date="2016-10" db="EMBL/GenBank/DDBJ databases">
        <authorList>
            <person name="de Groot N.N."/>
        </authorList>
    </citation>
    <scope>NUCLEOTIDE SEQUENCE [LARGE SCALE GENOMIC DNA]</scope>
    <source>
        <strain evidence="3 4">ATCC 35022</strain>
    </source>
</reference>
<protein>
    <recommendedName>
        <fullName evidence="2">DUF6456 domain-containing protein</fullName>
    </recommendedName>
</protein>
<dbReference type="Proteomes" id="UP000199071">
    <property type="component" value="Unassembled WGS sequence"/>
</dbReference>
<dbReference type="InterPro" id="IPR045599">
    <property type="entry name" value="DUF6456"/>
</dbReference>
<evidence type="ECO:0000259" key="2">
    <source>
        <dbReference type="Pfam" id="PF20057"/>
    </source>
</evidence>
<dbReference type="AlphaFoldDB" id="A0A1G6CE75"/>
<dbReference type="RefSeq" id="WP_090876636.1">
    <property type="nucleotide sequence ID" value="NZ_FMXQ01000004.1"/>
</dbReference>
<proteinExistence type="predicted"/>